<name>D6U8T7_KTERA</name>
<gene>
    <name evidence="1" type="ORF">Krac_0125</name>
</gene>
<dbReference type="AlphaFoldDB" id="D6U8T7"/>
<proteinExistence type="predicted"/>
<dbReference type="Proteomes" id="UP000004508">
    <property type="component" value="Unassembled WGS sequence"/>
</dbReference>
<accession>D6U8T7</accession>
<dbReference type="RefSeq" id="WP_007923634.1">
    <property type="nucleotide sequence ID" value="NZ_ADVG01000006.1"/>
</dbReference>
<reference evidence="1 2" key="1">
    <citation type="journal article" date="2011" name="Stand. Genomic Sci.">
        <title>Non-contiguous finished genome sequence and contextual data of the filamentous soil bacterium Ktedonobacter racemifer type strain (SOSP1-21).</title>
        <authorList>
            <person name="Chang Y.J."/>
            <person name="Land M."/>
            <person name="Hauser L."/>
            <person name="Chertkov O."/>
            <person name="Del Rio T.G."/>
            <person name="Nolan M."/>
            <person name="Copeland A."/>
            <person name="Tice H."/>
            <person name="Cheng J.F."/>
            <person name="Lucas S."/>
            <person name="Han C."/>
            <person name="Goodwin L."/>
            <person name="Pitluck S."/>
            <person name="Ivanova N."/>
            <person name="Ovchinikova G."/>
            <person name="Pati A."/>
            <person name="Chen A."/>
            <person name="Palaniappan K."/>
            <person name="Mavromatis K."/>
            <person name="Liolios K."/>
            <person name="Brettin T."/>
            <person name="Fiebig A."/>
            <person name="Rohde M."/>
            <person name="Abt B."/>
            <person name="Goker M."/>
            <person name="Detter J.C."/>
            <person name="Woyke T."/>
            <person name="Bristow J."/>
            <person name="Eisen J.A."/>
            <person name="Markowitz V."/>
            <person name="Hugenholtz P."/>
            <person name="Kyrpides N.C."/>
            <person name="Klenk H.P."/>
            <person name="Lapidus A."/>
        </authorList>
    </citation>
    <scope>NUCLEOTIDE SEQUENCE [LARGE SCALE GENOMIC DNA]</scope>
    <source>
        <strain evidence="2">DSM 44963</strain>
    </source>
</reference>
<dbReference type="EMBL" id="ADVG01000006">
    <property type="protein sequence ID" value="EFH79647.1"/>
    <property type="molecule type" value="Genomic_DNA"/>
</dbReference>
<dbReference type="InParanoid" id="D6U8T7"/>
<keyword evidence="2" id="KW-1185">Reference proteome</keyword>
<organism evidence="1 2">
    <name type="scientific">Ktedonobacter racemifer DSM 44963</name>
    <dbReference type="NCBI Taxonomy" id="485913"/>
    <lineage>
        <taxon>Bacteria</taxon>
        <taxon>Bacillati</taxon>
        <taxon>Chloroflexota</taxon>
        <taxon>Ktedonobacteria</taxon>
        <taxon>Ktedonobacterales</taxon>
        <taxon>Ktedonobacteraceae</taxon>
        <taxon>Ktedonobacter</taxon>
    </lineage>
</organism>
<protein>
    <submittedName>
        <fullName evidence="1">Uncharacterized protein</fullName>
    </submittedName>
</protein>
<evidence type="ECO:0000313" key="2">
    <source>
        <dbReference type="Proteomes" id="UP000004508"/>
    </source>
</evidence>
<dbReference type="STRING" id="485913.Krac_0125"/>
<sequence>MTNEEQQKREREAALYGPAGQADYEAGDIVKYLDPHNRQSDKLQQGKLIFVRAPGEGVRGGVVHPTSFYVLPRFGGFPIVIYASDIVELVSRAADK</sequence>
<evidence type="ECO:0000313" key="1">
    <source>
        <dbReference type="EMBL" id="EFH79647.1"/>
    </source>
</evidence>
<comment type="caution">
    <text evidence="1">The sequence shown here is derived from an EMBL/GenBank/DDBJ whole genome shotgun (WGS) entry which is preliminary data.</text>
</comment>
<dbReference type="OrthoDB" id="9927963at2"/>